<keyword evidence="3" id="KW-1185">Reference proteome</keyword>
<dbReference type="AlphaFoldDB" id="A0A0C2XFH9"/>
<proteinExistence type="predicted"/>
<evidence type="ECO:0000256" key="1">
    <source>
        <dbReference type="SAM" id="SignalP"/>
    </source>
</evidence>
<evidence type="ECO:0000313" key="3">
    <source>
        <dbReference type="Proteomes" id="UP000054549"/>
    </source>
</evidence>
<name>A0A0C2XFH9_AMAMK</name>
<evidence type="ECO:0000313" key="2">
    <source>
        <dbReference type="EMBL" id="KIL67618.1"/>
    </source>
</evidence>
<organism evidence="2 3">
    <name type="scientific">Amanita muscaria (strain Koide BX008)</name>
    <dbReference type="NCBI Taxonomy" id="946122"/>
    <lineage>
        <taxon>Eukaryota</taxon>
        <taxon>Fungi</taxon>
        <taxon>Dikarya</taxon>
        <taxon>Basidiomycota</taxon>
        <taxon>Agaricomycotina</taxon>
        <taxon>Agaricomycetes</taxon>
        <taxon>Agaricomycetidae</taxon>
        <taxon>Agaricales</taxon>
        <taxon>Pluteineae</taxon>
        <taxon>Amanitaceae</taxon>
        <taxon>Amanita</taxon>
    </lineage>
</organism>
<dbReference type="STRING" id="946122.A0A0C2XFH9"/>
<feature type="chain" id="PRO_5002170785" evidence="1">
    <location>
        <begin position="21"/>
        <end position="566"/>
    </location>
</feature>
<dbReference type="HOGENOM" id="CLU_035044_0_0_1"/>
<dbReference type="EMBL" id="KN818231">
    <property type="protein sequence ID" value="KIL67618.1"/>
    <property type="molecule type" value="Genomic_DNA"/>
</dbReference>
<gene>
    <name evidence="2" type="ORF">M378DRAFT_267119</name>
</gene>
<dbReference type="InParanoid" id="A0A0C2XFH9"/>
<dbReference type="OrthoDB" id="2507450at2759"/>
<reference evidence="2 3" key="1">
    <citation type="submission" date="2014-04" db="EMBL/GenBank/DDBJ databases">
        <title>Evolutionary Origins and Diversification of the Mycorrhizal Mutualists.</title>
        <authorList>
            <consortium name="DOE Joint Genome Institute"/>
            <consortium name="Mycorrhizal Genomics Consortium"/>
            <person name="Kohler A."/>
            <person name="Kuo A."/>
            <person name="Nagy L.G."/>
            <person name="Floudas D."/>
            <person name="Copeland A."/>
            <person name="Barry K.W."/>
            <person name="Cichocki N."/>
            <person name="Veneault-Fourrey C."/>
            <person name="LaButti K."/>
            <person name="Lindquist E.A."/>
            <person name="Lipzen A."/>
            <person name="Lundell T."/>
            <person name="Morin E."/>
            <person name="Murat C."/>
            <person name="Riley R."/>
            <person name="Ohm R."/>
            <person name="Sun H."/>
            <person name="Tunlid A."/>
            <person name="Henrissat B."/>
            <person name="Grigoriev I.V."/>
            <person name="Hibbett D.S."/>
            <person name="Martin F."/>
        </authorList>
    </citation>
    <scope>NUCLEOTIDE SEQUENCE [LARGE SCALE GENOMIC DNA]</scope>
    <source>
        <strain evidence="2 3">Koide BX008</strain>
    </source>
</reference>
<sequence length="566" mass="59993">MPLKLALGLLALLLVAPVLGRERWLERDNKPVFLHPRRFGQQNPPVLVQLGQACPGQICGVLSGEAVAPLLAKAPECAQQDTADKIIDESRQFDNATQANMIALAIEYRKAEKNTPPDFTTNPPSLRNSVFCQKAPRNGELVGLVQAQDSANDPNLFFDPAYGKTVRKGEQQNTFPFCTEGSASDSTAENTTTKCTASAPSGLGNFGSCSVPEIEFGDGFDGRKETSFRPIDRESYPHGSAQNIGVITQFICDSLTNTCKADQTAKNTCSKAKATADTALQKTGAQADAFNAVFGKTSNFTNVPVVDDTGHVISGSSTSTSKPNNSTGSFGKCSVPKIEFGVGFDGRKETSFQPVDKSSYNHGSAQNIDIITQFICDRLRDTCEADQTTQDNCARATTASDSAAVKTGAQADAFNIVFGIKTNFASVPIVDDTGHVVSGEGSTPSPNTQSPSSFGKCSVPKIDFGDGFDGRKETSFRPADPSSYDHGSAQNIDIIAQFVCDRLRDTCGADDIAQNNCVKASAAADAKPAKTGAQADAFNAIFDVQTNFASQPVVDDHGNVVTNLNG</sequence>
<dbReference type="Proteomes" id="UP000054549">
    <property type="component" value="Unassembled WGS sequence"/>
</dbReference>
<keyword evidence="1" id="KW-0732">Signal</keyword>
<feature type="signal peptide" evidence="1">
    <location>
        <begin position="1"/>
        <end position="20"/>
    </location>
</feature>
<protein>
    <submittedName>
        <fullName evidence="2">Uncharacterized protein</fullName>
    </submittedName>
</protein>
<accession>A0A0C2XFH9</accession>